<dbReference type="FunFam" id="1.20.920.10:FF:000032">
    <property type="entry name" value="Transcriptional activator spt7"/>
    <property type="match status" value="1"/>
</dbReference>
<sequence length="1044" mass="115707">MTQVNPARKRWINGDPKFLKAIAEELTSNLAIQRLSVEDRNLLASVAVRNDVWTQVSLDAHTTRQEPAVVSHPQITAVQSRPVTPAANSSQNGLSDSTAETEVDELTKLFRTRRLIYETSIASDLFQRPVDGSTVLVSPYVVDSKATALDQQESMTSKVTQTIRGGDDDYDEESDGESTPPNSHPDSANVPATNGAAVHQAVQNAAENRLHEESILRFELNTLYHTLEHDRHAMLEQHKLDASDRQVEEDSTSGDREKLSAVNFGAANLSLKHLIAKIDKSREQLAMTDNELRTLLSDVRKNRSKWANEEKVGQEELYEAAERVVLELRGYTEHSTAFLNKVTKRDVPDYYNIIKQPMDLGTLMKNLKNLQYKSKKEFQDDVFLIWQNCLTYNADPNHPLRKHAYAMRRKSEQLLGMVPNITVRDRVDVEAEELGLGDDGDAESEDDKLQPPPANKSTRGTFGSKSAKAKTVQKPNGHIVAEADKEERDSETAELTEKADQVLPTEGDKTVPNGYNPGDDQEDNTAHMADDASDAGEADEIDIPSQIWRTRTKKLRAGYSAARHRRFRQDMLRAEDAICSPTPQGLLHVPTEQLASGSFTRDLRPASGNSNISLRSEAGRENREEELHLAEYELCNLPPIDIDPEYHADERPLQVVDTSAFEPPSDGLYDRLKSSTMEMKAIRSLCTKLSSLKLMQDPAMAAFPASYFRQLMGAESKLSLKAPLLEQEGYDIQPCGEPLARALLERQCGHLLYQAGFEDFQVEALGCVTEVAADYLTMLGKILKEYSESQLPKKTPEKILRHALFEGGVPDMMVLESYINDDVKGRADKLSNFHTRLQAFLNDFIHGTVEGAGGLRQDGSNMFSDNNGDAFVTGTFGEETGEDFFGFKELGLDKEFGLSSLSVPLRLLQGRFRAAMGGTAGADEDEEGAGAGVLRFDRKYPPLTAEYAERQIGLIRPFLMLKLEALEEADGGKVCEDEDLPLRQRKPKPRLGPSGKITSAQKRPLKEPTQASPSKKRKGPLATVHDASNMASPSVTAGSPSPPH</sequence>
<feature type="compositionally biased region" description="Acidic residues" evidence="9">
    <location>
        <begin position="436"/>
        <end position="446"/>
    </location>
</feature>
<feature type="compositionally biased region" description="Polar residues" evidence="9">
    <location>
        <begin position="455"/>
        <end position="464"/>
    </location>
</feature>
<dbReference type="AlphaFoldDB" id="A0A1Y2FKD9"/>
<dbReference type="InterPro" id="IPR036427">
    <property type="entry name" value="Bromodomain-like_sf"/>
</dbReference>
<feature type="region of interest" description="Disordered" evidence="9">
    <location>
        <begin position="600"/>
        <end position="619"/>
    </location>
</feature>
<dbReference type="OrthoDB" id="21449at2759"/>
<dbReference type="InterPro" id="IPR037782">
    <property type="entry name" value="Spt7"/>
</dbReference>
<dbReference type="InterPro" id="IPR001487">
    <property type="entry name" value="Bromodomain"/>
</dbReference>
<evidence type="ECO:0000256" key="4">
    <source>
        <dbReference type="ARBA" id="ARBA00023117"/>
    </source>
</evidence>
<dbReference type="PRINTS" id="PR00503">
    <property type="entry name" value="BROMODOMAIN"/>
</dbReference>
<feature type="compositionally biased region" description="Polar residues" evidence="9">
    <location>
        <begin position="79"/>
        <end position="98"/>
    </location>
</feature>
<feature type="compositionally biased region" description="Polar residues" evidence="9">
    <location>
        <begin position="1029"/>
        <end position="1044"/>
    </location>
</feature>
<evidence type="ECO:0000313" key="11">
    <source>
        <dbReference type="EMBL" id="ORY84451.1"/>
    </source>
</evidence>
<dbReference type="CDD" id="cd05510">
    <property type="entry name" value="Bromo_SPT7_like"/>
    <property type="match status" value="1"/>
</dbReference>
<dbReference type="InterPro" id="IPR006565">
    <property type="entry name" value="BTP"/>
</dbReference>
<comment type="caution">
    <text evidence="11">The sequence shown here is derived from an EMBL/GenBank/DDBJ whole genome shotgun (WGS) entry which is preliminary data.</text>
</comment>
<dbReference type="STRING" id="56484.A0A1Y2FKD9"/>
<evidence type="ECO:0000313" key="12">
    <source>
        <dbReference type="Proteomes" id="UP000193685"/>
    </source>
</evidence>
<dbReference type="PANTHER" id="PTHR47343:SF1">
    <property type="entry name" value="TRANSCRIPTIONAL ACTIVATOR SPT7"/>
    <property type="match status" value="1"/>
</dbReference>
<dbReference type="RefSeq" id="XP_040726469.1">
    <property type="nucleotide sequence ID" value="XM_040870458.1"/>
</dbReference>
<evidence type="ECO:0000259" key="10">
    <source>
        <dbReference type="PROSITE" id="PS50014"/>
    </source>
</evidence>
<accession>A0A1Y2FKD9</accession>
<dbReference type="GO" id="GO:0006357">
    <property type="term" value="P:regulation of transcription by RNA polymerase II"/>
    <property type="evidence" value="ECO:0007669"/>
    <property type="project" value="TreeGrafter"/>
</dbReference>
<dbReference type="PANTHER" id="PTHR47343">
    <property type="entry name" value="TRANSCRIPTIONAL ACTIVATOR SPT7"/>
    <property type="match status" value="1"/>
</dbReference>
<dbReference type="GO" id="GO:0000124">
    <property type="term" value="C:SAGA complex"/>
    <property type="evidence" value="ECO:0007669"/>
    <property type="project" value="InterPro"/>
</dbReference>
<keyword evidence="5" id="KW-0804">Transcription</keyword>
<evidence type="ECO:0000256" key="8">
    <source>
        <dbReference type="PROSITE-ProRule" id="PRU00035"/>
    </source>
</evidence>
<dbReference type="InterPro" id="IPR018359">
    <property type="entry name" value="Bromodomain_CS"/>
</dbReference>
<feature type="region of interest" description="Disordered" evidence="9">
    <location>
        <begin position="150"/>
        <end position="192"/>
    </location>
</feature>
<feature type="domain" description="Bromo" evidence="10">
    <location>
        <begin position="330"/>
        <end position="400"/>
    </location>
</feature>
<feature type="region of interest" description="Disordered" evidence="9">
    <location>
        <begin position="977"/>
        <end position="1044"/>
    </location>
</feature>
<reference evidence="11 12" key="1">
    <citation type="submission" date="2016-07" db="EMBL/GenBank/DDBJ databases">
        <title>Pervasive Adenine N6-methylation of Active Genes in Fungi.</title>
        <authorList>
            <consortium name="DOE Joint Genome Institute"/>
            <person name="Mondo S.J."/>
            <person name="Dannebaum R.O."/>
            <person name="Kuo R.C."/>
            <person name="Labutti K."/>
            <person name="Haridas S."/>
            <person name="Kuo A."/>
            <person name="Salamov A."/>
            <person name="Ahrendt S.R."/>
            <person name="Lipzen A."/>
            <person name="Sullivan W."/>
            <person name="Andreopoulos W.B."/>
            <person name="Clum A."/>
            <person name="Lindquist E."/>
            <person name="Daum C."/>
            <person name="Ramamoorthy G.K."/>
            <person name="Gryganskyi A."/>
            <person name="Culley D."/>
            <person name="Magnuson J.K."/>
            <person name="James T.Y."/>
            <person name="O'Malley M.A."/>
            <person name="Stajich J.E."/>
            <person name="Spatafora J.W."/>
            <person name="Visel A."/>
            <person name="Grigoriev I.V."/>
        </authorList>
    </citation>
    <scope>NUCLEOTIDE SEQUENCE [LARGE SCALE GENOMIC DNA]</scope>
    <source>
        <strain evidence="11 12">12-1054</strain>
    </source>
</reference>
<dbReference type="SUPFAM" id="SSF47370">
    <property type="entry name" value="Bromodomain"/>
    <property type="match status" value="1"/>
</dbReference>
<keyword evidence="6" id="KW-0539">Nucleus</keyword>
<dbReference type="Proteomes" id="UP000193685">
    <property type="component" value="Unassembled WGS sequence"/>
</dbReference>
<dbReference type="InterPro" id="IPR009072">
    <property type="entry name" value="Histone-fold"/>
</dbReference>
<dbReference type="Gene3D" id="1.10.20.10">
    <property type="entry name" value="Histone, subunit A"/>
    <property type="match status" value="1"/>
</dbReference>
<evidence type="ECO:0000256" key="6">
    <source>
        <dbReference type="ARBA" id="ARBA00023242"/>
    </source>
</evidence>
<dbReference type="Gene3D" id="1.20.920.10">
    <property type="entry name" value="Bromodomain-like"/>
    <property type="match status" value="1"/>
</dbReference>
<feature type="compositionally biased region" description="Basic and acidic residues" evidence="9">
    <location>
        <begin position="481"/>
        <end position="500"/>
    </location>
</feature>
<dbReference type="GO" id="GO:0005634">
    <property type="term" value="C:nucleus"/>
    <property type="evidence" value="ECO:0007669"/>
    <property type="project" value="UniProtKB-SubCell"/>
</dbReference>
<keyword evidence="12" id="KW-1185">Reference proteome</keyword>
<organism evidence="11 12">
    <name type="scientific">Protomyces lactucae-debilis</name>
    <dbReference type="NCBI Taxonomy" id="2754530"/>
    <lineage>
        <taxon>Eukaryota</taxon>
        <taxon>Fungi</taxon>
        <taxon>Dikarya</taxon>
        <taxon>Ascomycota</taxon>
        <taxon>Taphrinomycotina</taxon>
        <taxon>Taphrinomycetes</taxon>
        <taxon>Taphrinales</taxon>
        <taxon>Protomycetaceae</taxon>
        <taxon>Protomyces</taxon>
    </lineage>
</organism>
<dbReference type="SMART" id="SM00297">
    <property type="entry name" value="BROMO"/>
    <property type="match status" value="1"/>
</dbReference>
<dbReference type="PROSITE" id="PS50014">
    <property type="entry name" value="BROMODOMAIN_2"/>
    <property type="match status" value="1"/>
</dbReference>
<evidence type="ECO:0000256" key="5">
    <source>
        <dbReference type="ARBA" id="ARBA00023163"/>
    </source>
</evidence>
<dbReference type="OMA" id="YRRSEAK"/>
<dbReference type="CDD" id="cd22927">
    <property type="entry name" value="HFD_SPT7"/>
    <property type="match status" value="1"/>
</dbReference>
<dbReference type="Pfam" id="PF00439">
    <property type="entry name" value="Bromodomain"/>
    <property type="match status" value="1"/>
</dbReference>
<evidence type="ECO:0000256" key="7">
    <source>
        <dbReference type="ARBA" id="ARBA00093633"/>
    </source>
</evidence>
<protein>
    <recommendedName>
        <fullName evidence="7">SAGA complex subunit Spt7</fullName>
    </recommendedName>
</protein>
<name>A0A1Y2FKD9_PROLT</name>
<evidence type="ECO:0000256" key="9">
    <source>
        <dbReference type="SAM" id="MobiDB-lite"/>
    </source>
</evidence>
<dbReference type="GeneID" id="63787057"/>
<feature type="compositionally biased region" description="Polar residues" evidence="9">
    <location>
        <begin position="150"/>
        <end position="163"/>
    </location>
</feature>
<evidence type="ECO:0000256" key="1">
    <source>
        <dbReference type="ARBA" id="ARBA00004123"/>
    </source>
</evidence>
<dbReference type="PROSITE" id="PS00633">
    <property type="entry name" value="BROMODOMAIN_1"/>
    <property type="match status" value="1"/>
</dbReference>
<dbReference type="Pfam" id="PF07524">
    <property type="entry name" value="Bromo_TP"/>
    <property type="match status" value="1"/>
</dbReference>
<gene>
    <name evidence="11" type="ORF">BCR37DRAFT_386601</name>
</gene>
<dbReference type="GO" id="GO:0005198">
    <property type="term" value="F:structural molecule activity"/>
    <property type="evidence" value="ECO:0007669"/>
    <property type="project" value="TreeGrafter"/>
</dbReference>
<dbReference type="GO" id="GO:0046695">
    <property type="term" value="C:SLIK (SAGA-like) complex"/>
    <property type="evidence" value="ECO:0007669"/>
    <property type="project" value="InterPro"/>
</dbReference>
<dbReference type="GO" id="GO:0046982">
    <property type="term" value="F:protein heterodimerization activity"/>
    <property type="evidence" value="ECO:0007669"/>
    <property type="project" value="InterPro"/>
</dbReference>
<feature type="compositionally biased region" description="Acidic residues" evidence="9">
    <location>
        <begin position="531"/>
        <end position="542"/>
    </location>
</feature>
<proteinExistence type="predicted"/>
<feature type="region of interest" description="Disordered" evidence="9">
    <location>
        <begin position="79"/>
        <end position="100"/>
    </location>
</feature>
<feature type="compositionally biased region" description="Polar residues" evidence="9">
    <location>
        <begin position="179"/>
        <end position="192"/>
    </location>
</feature>
<comment type="subcellular location">
    <subcellularLocation>
        <location evidence="1">Nucleus</location>
    </subcellularLocation>
</comment>
<feature type="region of interest" description="Disordered" evidence="9">
    <location>
        <begin position="436"/>
        <end position="544"/>
    </location>
</feature>
<keyword evidence="2" id="KW-0597">Phosphoprotein</keyword>
<dbReference type="EMBL" id="MCFI01000006">
    <property type="protein sequence ID" value="ORY84451.1"/>
    <property type="molecule type" value="Genomic_DNA"/>
</dbReference>
<evidence type="ECO:0000256" key="3">
    <source>
        <dbReference type="ARBA" id="ARBA00023015"/>
    </source>
</evidence>
<evidence type="ECO:0000256" key="2">
    <source>
        <dbReference type="ARBA" id="ARBA00022553"/>
    </source>
</evidence>
<dbReference type="GO" id="GO:0040029">
    <property type="term" value="P:epigenetic regulation of gene expression"/>
    <property type="evidence" value="ECO:0007669"/>
    <property type="project" value="UniProtKB-ARBA"/>
</dbReference>
<keyword evidence="4 8" id="KW-0103">Bromodomain</keyword>
<keyword evidence="3" id="KW-0805">Transcription regulation</keyword>